<dbReference type="PANTHER" id="PTHR32089">
    <property type="entry name" value="METHYL-ACCEPTING CHEMOTAXIS PROTEIN MCPB"/>
    <property type="match status" value="1"/>
</dbReference>
<evidence type="ECO:0000256" key="5">
    <source>
        <dbReference type="PROSITE-ProRule" id="PRU00284"/>
    </source>
</evidence>
<feature type="domain" description="Methyl-accepting transducer" evidence="7">
    <location>
        <begin position="270"/>
        <end position="513"/>
    </location>
</feature>
<dbReference type="InterPro" id="IPR004090">
    <property type="entry name" value="Chemotax_Me-accpt_rcpt"/>
</dbReference>
<dbReference type="CDD" id="cd06225">
    <property type="entry name" value="HAMP"/>
    <property type="match status" value="1"/>
</dbReference>
<dbReference type="SMART" id="SM00283">
    <property type="entry name" value="MA"/>
    <property type="match status" value="1"/>
</dbReference>
<evidence type="ECO:0000256" key="6">
    <source>
        <dbReference type="SAM" id="Phobius"/>
    </source>
</evidence>
<comment type="similarity">
    <text evidence="4">Belongs to the methyl-accepting chemotaxis (MCP) protein family.</text>
</comment>
<feature type="domain" description="HAMP" evidence="8">
    <location>
        <begin position="213"/>
        <end position="265"/>
    </location>
</feature>
<evidence type="ECO:0000313" key="10">
    <source>
        <dbReference type="Proteomes" id="UP000612282"/>
    </source>
</evidence>
<evidence type="ECO:0000259" key="7">
    <source>
        <dbReference type="PROSITE" id="PS50111"/>
    </source>
</evidence>
<evidence type="ECO:0000256" key="4">
    <source>
        <dbReference type="ARBA" id="ARBA00029447"/>
    </source>
</evidence>
<evidence type="ECO:0000256" key="1">
    <source>
        <dbReference type="ARBA" id="ARBA00022692"/>
    </source>
</evidence>
<dbReference type="PROSITE" id="PS50111">
    <property type="entry name" value="CHEMOTAXIS_TRANSDUC_2"/>
    <property type="match status" value="1"/>
</dbReference>
<dbReference type="InterPro" id="IPR024478">
    <property type="entry name" value="HlyB_4HB_MCP"/>
</dbReference>
<evidence type="ECO:0000313" key="9">
    <source>
        <dbReference type="EMBL" id="GID56619.1"/>
    </source>
</evidence>
<keyword evidence="1 6" id="KW-0812">Transmembrane</keyword>
<keyword evidence="2 6" id="KW-1133">Transmembrane helix</keyword>
<comment type="caution">
    <text evidence="9">The sequence shown here is derived from an EMBL/GenBank/DDBJ whole genome shotgun (WGS) entry which is preliminary data.</text>
</comment>
<sequence length="528" mass="55146">MGWLGDRKVGAKILWAVLVVAVIGTGVSSYAVVKMSAINDSNDVIYDGARQLQTLAEMRNAFNRARIDSLDHFLTTSATAQAEAEKALATDLQKISDAEVTYRAYDLGPVRIAAMDDFAGAWGKYVTLLNDTLLPLSREQRTAQILKIRTEQAAPLIQQTRQAMDVLSEQTIANAKEDNDAATVAYHTARNLVIALIIAGLLIGVAAALGIARLITKPLDRCVRVLIQVHDGDLTARTGLTGKDEVGVLAQALDETTESMARMVRQVGDSAQHVAAASEELSATSVEMSSAAEETSAQAGTVSDAADVVSRNVQTVAAGAEEMGAAIREISSSATQSAAVSAQAAETASRTTDIVAQLGRSSAEISSVVQAITGIAEQTNLLALNATIEAARAGEMGKGFAVVASEVKDLAQETSRATDDITRRIGAIQEETEQAVRAIGDITEVVAQINDYAATIAAAVEEQTATTNEMARNVAEASSSAGDIAGNISGVAQAAASTATGATETQVTAQELARMAEELHSTIAVYKV</sequence>
<dbReference type="EMBL" id="BOMG01000060">
    <property type="protein sequence ID" value="GID56619.1"/>
    <property type="molecule type" value="Genomic_DNA"/>
</dbReference>
<evidence type="ECO:0000256" key="2">
    <source>
        <dbReference type="ARBA" id="ARBA00022989"/>
    </source>
</evidence>
<accession>A0ABQ3XDM9</accession>
<dbReference type="PROSITE" id="PS50885">
    <property type="entry name" value="HAMP"/>
    <property type="match status" value="1"/>
</dbReference>
<dbReference type="Gene3D" id="1.10.287.950">
    <property type="entry name" value="Methyl-accepting chemotaxis protein"/>
    <property type="match status" value="1"/>
</dbReference>
<dbReference type="SMART" id="SM00304">
    <property type="entry name" value="HAMP"/>
    <property type="match status" value="2"/>
</dbReference>
<name>A0ABQ3XDM9_9ACTN</name>
<gene>
    <name evidence="9" type="ORF">Aco03nite_050230</name>
</gene>
<dbReference type="InterPro" id="IPR003660">
    <property type="entry name" value="HAMP_dom"/>
</dbReference>
<feature type="transmembrane region" description="Helical" evidence="6">
    <location>
        <begin position="192"/>
        <end position="215"/>
    </location>
</feature>
<keyword evidence="10" id="KW-1185">Reference proteome</keyword>
<dbReference type="InterPro" id="IPR004089">
    <property type="entry name" value="MCPsignal_dom"/>
</dbReference>
<evidence type="ECO:0000259" key="8">
    <source>
        <dbReference type="PROSITE" id="PS50885"/>
    </source>
</evidence>
<dbReference type="Proteomes" id="UP000612282">
    <property type="component" value="Unassembled WGS sequence"/>
</dbReference>
<evidence type="ECO:0000256" key="3">
    <source>
        <dbReference type="ARBA" id="ARBA00023224"/>
    </source>
</evidence>
<dbReference type="PANTHER" id="PTHR32089:SF112">
    <property type="entry name" value="LYSOZYME-LIKE PROTEIN-RELATED"/>
    <property type="match status" value="1"/>
</dbReference>
<dbReference type="Pfam" id="PF00672">
    <property type="entry name" value="HAMP"/>
    <property type="match status" value="1"/>
</dbReference>
<organism evidence="9 10">
    <name type="scientific">Actinoplanes couchii</name>
    <dbReference type="NCBI Taxonomy" id="403638"/>
    <lineage>
        <taxon>Bacteria</taxon>
        <taxon>Bacillati</taxon>
        <taxon>Actinomycetota</taxon>
        <taxon>Actinomycetes</taxon>
        <taxon>Micromonosporales</taxon>
        <taxon>Micromonosporaceae</taxon>
        <taxon>Actinoplanes</taxon>
    </lineage>
</organism>
<feature type="transmembrane region" description="Helical" evidence="6">
    <location>
        <begin position="13"/>
        <end position="33"/>
    </location>
</feature>
<dbReference type="SUPFAM" id="SSF58104">
    <property type="entry name" value="Methyl-accepting chemotaxis protein (MCP) signaling domain"/>
    <property type="match status" value="1"/>
</dbReference>
<reference evidence="9 10" key="1">
    <citation type="submission" date="2021-01" db="EMBL/GenBank/DDBJ databases">
        <title>Whole genome shotgun sequence of Actinoplanes couchii NBRC 106145.</title>
        <authorList>
            <person name="Komaki H."/>
            <person name="Tamura T."/>
        </authorList>
    </citation>
    <scope>NUCLEOTIDE SEQUENCE [LARGE SCALE GENOMIC DNA]</scope>
    <source>
        <strain evidence="9 10">NBRC 106145</strain>
    </source>
</reference>
<proteinExistence type="inferred from homology"/>
<dbReference type="Pfam" id="PF12729">
    <property type="entry name" value="4HB_MCP_1"/>
    <property type="match status" value="1"/>
</dbReference>
<dbReference type="Pfam" id="PF00015">
    <property type="entry name" value="MCPsignal"/>
    <property type="match status" value="1"/>
</dbReference>
<keyword evidence="6" id="KW-0472">Membrane</keyword>
<protein>
    <submittedName>
        <fullName evidence="9">Chemotaxis protein</fullName>
    </submittedName>
</protein>
<dbReference type="RefSeq" id="WP_203798462.1">
    <property type="nucleotide sequence ID" value="NZ_BAAAQE010000018.1"/>
</dbReference>
<keyword evidence="3 5" id="KW-0807">Transducer</keyword>
<dbReference type="PRINTS" id="PR00260">
    <property type="entry name" value="CHEMTRNSDUCR"/>
</dbReference>